<accession>A0A917MY47</accession>
<keyword evidence="2" id="KW-0732">Signal</keyword>
<keyword evidence="4" id="KW-1185">Reference proteome</keyword>
<gene>
    <name evidence="3" type="ORF">GCM10011379_43540</name>
</gene>
<feature type="compositionally biased region" description="Polar residues" evidence="1">
    <location>
        <begin position="290"/>
        <end position="310"/>
    </location>
</feature>
<dbReference type="SUPFAM" id="SSF56925">
    <property type="entry name" value="OMPA-like"/>
    <property type="match status" value="1"/>
</dbReference>
<proteinExistence type="predicted"/>
<evidence type="ECO:0000256" key="2">
    <source>
        <dbReference type="SAM" id="SignalP"/>
    </source>
</evidence>
<evidence type="ECO:0000313" key="4">
    <source>
        <dbReference type="Proteomes" id="UP000627292"/>
    </source>
</evidence>
<comment type="caution">
    <text evidence="3">The sequence shown here is derived from an EMBL/GenBank/DDBJ whole genome shotgun (WGS) entry which is preliminary data.</text>
</comment>
<reference evidence="3" key="1">
    <citation type="journal article" date="2014" name="Int. J. Syst. Evol. Microbiol.">
        <title>Complete genome sequence of Corynebacterium casei LMG S-19264T (=DSM 44701T), isolated from a smear-ripened cheese.</title>
        <authorList>
            <consortium name="US DOE Joint Genome Institute (JGI-PGF)"/>
            <person name="Walter F."/>
            <person name="Albersmeier A."/>
            <person name="Kalinowski J."/>
            <person name="Ruckert C."/>
        </authorList>
    </citation>
    <scope>NUCLEOTIDE SEQUENCE</scope>
    <source>
        <strain evidence="3">CGMCC 1.15290</strain>
    </source>
</reference>
<dbReference type="Gene3D" id="2.40.160.20">
    <property type="match status" value="1"/>
</dbReference>
<dbReference type="Proteomes" id="UP000627292">
    <property type="component" value="Unassembled WGS sequence"/>
</dbReference>
<dbReference type="AlphaFoldDB" id="A0A917MY47"/>
<evidence type="ECO:0000256" key="1">
    <source>
        <dbReference type="SAM" id="MobiDB-lite"/>
    </source>
</evidence>
<evidence type="ECO:0008006" key="5">
    <source>
        <dbReference type="Google" id="ProtNLM"/>
    </source>
</evidence>
<sequence length="338" mass="36135">MKKNITAAAIAIGMFTSLNLHAQDKPAPEKRFYMKVAGGYFFSVSPGQFPKVGSYDPHEIIQTRNMTTGATTVVSDRVLTGSYGAGVRGGITAGFDINQHVAVELSANYYHSKKNLMTHQLTTAEGSGTRLGEVESHGHVNAIDVVPAIVIKAGSQGRFDPYVRIGAVLPVWGRLYIETDGYQAGAVAGSPTLATQLNIHRKEAITPNATVGFLGALGVTCRAGNRISVFLEAEFKTVPVKGKSKEVNEYSETLNVVNTTNGSVVRTSARSVNDLSTAERSTKYVDVLTTSSNTPTGATDPANPTQTQYKDNNRPSDDLKSYINIGGLGFNAGIKFRI</sequence>
<feature type="region of interest" description="Disordered" evidence="1">
    <location>
        <begin position="290"/>
        <end position="316"/>
    </location>
</feature>
<dbReference type="RefSeq" id="WP_188956319.1">
    <property type="nucleotide sequence ID" value="NZ_BMIB01000004.1"/>
</dbReference>
<evidence type="ECO:0000313" key="3">
    <source>
        <dbReference type="EMBL" id="GGH77340.1"/>
    </source>
</evidence>
<feature type="signal peptide" evidence="2">
    <location>
        <begin position="1"/>
        <end position="22"/>
    </location>
</feature>
<organism evidence="3 4">
    <name type="scientific">Filimonas zeae</name>
    <dbReference type="NCBI Taxonomy" id="1737353"/>
    <lineage>
        <taxon>Bacteria</taxon>
        <taxon>Pseudomonadati</taxon>
        <taxon>Bacteroidota</taxon>
        <taxon>Chitinophagia</taxon>
        <taxon>Chitinophagales</taxon>
        <taxon>Chitinophagaceae</taxon>
        <taxon>Filimonas</taxon>
    </lineage>
</organism>
<dbReference type="EMBL" id="BMIB01000004">
    <property type="protein sequence ID" value="GGH77340.1"/>
    <property type="molecule type" value="Genomic_DNA"/>
</dbReference>
<protein>
    <recommendedName>
        <fullName evidence="5">Outer membrane protein beta-barrel domain-containing protein</fullName>
    </recommendedName>
</protein>
<name>A0A917MY47_9BACT</name>
<reference evidence="3" key="2">
    <citation type="submission" date="2020-09" db="EMBL/GenBank/DDBJ databases">
        <authorList>
            <person name="Sun Q."/>
            <person name="Zhou Y."/>
        </authorList>
    </citation>
    <scope>NUCLEOTIDE SEQUENCE</scope>
    <source>
        <strain evidence="3">CGMCC 1.15290</strain>
    </source>
</reference>
<dbReference type="InterPro" id="IPR011250">
    <property type="entry name" value="OMP/PagP_B-barrel"/>
</dbReference>
<feature type="chain" id="PRO_5037092078" description="Outer membrane protein beta-barrel domain-containing protein" evidence="2">
    <location>
        <begin position="23"/>
        <end position="338"/>
    </location>
</feature>